<evidence type="ECO:0000313" key="3">
    <source>
        <dbReference type="Proteomes" id="UP000479710"/>
    </source>
</evidence>
<reference evidence="2 3" key="1">
    <citation type="submission" date="2019-11" db="EMBL/GenBank/DDBJ databases">
        <title>Whole genome sequence of Oryza granulata.</title>
        <authorList>
            <person name="Li W."/>
        </authorList>
    </citation>
    <scope>NUCLEOTIDE SEQUENCE [LARGE SCALE GENOMIC DNA]</scope>
    <source>
        <strain evidence="3">cv. Menghai</strain>
        <tissue evidence="2">Leaf</tissue>
    </source>
</reference>
<dbReference type="AlphaFoldDB" id="A0A6G1CZR1"/>
<dbReference type="Proteomes" id="UP000479710">
    <property type="component" value="Unassembled WGS sequence"/>
</dbReference>
<protein>
    <recommendedName>
        <fullName evidence="4">F-box domain-containing protein</fullName>
    </recommendedName>
</protein>
<gene>
    <name evidence="2" type="ORF">E2562_007404</name>
</gene>
<feature type="region of interest" description="Disordered" evidence="1">
    <location>
        <begin position="46"/>
        <end position="113"/>
    </location>
</feature>
<evidence type="ECO:0000313" key="2">
    <source>
        <dbReference type="EMBL" id="KAF0905619.1"/>
    </source>
</evidence>
<dbReference type="EMBL" id="SPHZ02000007">
    <property type="protein sequence ID" value="KAF0905619.1"/>
    <property type="molecule type" value="Genomic_DNA"/>
</dbReference>
<evidence type="ECO:0000256" key="1">
    <source>
        <dbReference type="SAM" id="MobiDB-lite"/>
    </source>
</evidence>
<keyword evidence="3" id="KW-1185">Reference proteome</keyword>
<sequence>MEPGDGELAAKREKPYAGGGGGGEDRLSALPDDILVQILLRVETRAAGANSGASSRSSISVLKPTATASAPPSPPTKRLPSDVSSSSPRIPTLAPWRNGSPSPPAAPPEICYC</sequence>
<feature type="compositionally biased region" description="Low complexity" evidence="1">
    <location>
        <begin position="46"/>
        <end position="70"/>
    </location>
</feature>
<comment type="caution">
    <text evidence="2">The sequence shown here is derived from an EMBL/GenBank/DDBJ whole genome shotgun (WGS) entry which is preliminary data.</text>
</comment>
<name>A0A6G1CZR1_9ORYZ</name>
<feature type="region of interest" description="Disordered" evidence="1">
    <location>
        <begin position="1"/>
        <end position="28"/>
    </location>
</feature>
<organism evidence="2 3">
    <name type="scientific">Oryza meyeriana var. granulata</name>
    <dbReference type="NCBI Taxonomy" id="110450"/>
    <lineage>
        <taxon>Eukaryota</taxon>
        <taxon>Viridiplantae</taxon>
        <taxon>Streptophyta</taxon>
        <taxon>Embryophyta</taxon>
        <taxon>Tracheophyta</taxon>
        <taxon>Spermatophyta</taxon>
        <taxon>Magnoliopsida</taxon>
        <taxon>Liliopsida</taxon>
        <taxon>Poales</taxon>
        <taxon>Poaceae</taxon>
        <taxon>BOP clade</taxon>
        <taxon>Oryzoideae</taxon>
        <taxon>Oryzeae</taxon>
        <taxon>Oryzinae</taxon>
        <taxon>Oryza</taxon>
        <taxon>Oryza meyeriana</taxon>
    </lineage>
</organism>
<proteinExistence type="predicted"/>
<dbReference type="EMBL" id="SPHZ02000007">
    <property type="protein sequence ID" value="KAF0905618.1"/>
    <property type="molecule type" value="Genomic_DNA"/>
</dbReference>
<evidence type="ECO:0008006" key="4">
    <source>
        <dbReference type="Google" id="ProtNLM"/>
    </source>
</evidence>
<accession>A0A6G1CZR1</accession>